<comment type="caution">
    <text evidence="2">The sequence shown here is derived from an EMBL/GenBank/DDBJ whole genome shotgun (WGS) entry which is preliminary data.</text>
</comment>
<dbReference type="InterPro" id="IPR029057">
    <property type="entry name" value="PRTase-like"/>
</dbReference>
<evidence type="ECO:0000313" key="2">
    <source>
        <dbReference type="EMBL" id="KAJ7230367.1"/>
    </source>
</evidence>
<dbReference type="PROSITE" id="PS51257">
    <property type="entry name" value="PROKAR_LIPOPROTEIN"/>
    <property type="match status" value="1"/>
</dbReference>
<dbReference type="InterPro" id="IPR000836">
    <property type="entry name" value="PRTase_dom"/>
</dbReference>
<keyword evidence="3" id="KW-1185">Reference proteome</keyword>
<dbReference type="Pfam" id="PF13207">
    <property type="entry name" value="AAA_17"/>
    <property type="match status" value="1"/>
</dbReference>
<dbReference type="GO" id="GO:0036424">
    <property type="term" value="F:L-phosphoserine phosphatase activity"/>
    <property type="evidence" value="ECO:0007669"/>
    <property type="project" value="TreeGrafter"/>
</dbReference>
<feature type="domain" description="Phosphoribosyltransferase" evidence="1">
    <location>
        <begin position="517"/>
        <end position="610"/>
    </location>
</feature>
<dbReference type="Proteomes" id="UP001219525">
    <property type="component" value="Unassembled WGS sequence"/>
</dbReference>
<dbReference type="SUPFAM" id="SSF52540">
    <property type="entry name" value="P-loop containing nucleoside triphosphate hydrolases"/>
    <property type="match status" value="1"/>
</dbReference>
<name>A0AAD6YV29_9AGAR</name>
<dbReference type="Gene3D" id="3.40.50.300">
    <property type="entry name" value="P-loop containing nucleotide triphosphate hydrolases"/>
    <property type="match status" value="1"/>
</dbReference>
<evidence type="ECO:0000313" key="3">
    <source>
        <dbReference type="Proteomes" id="UP001219525"/>
    </source>
</evidence>
<dbReference type="PANTHER" id="PTHR43344">
    <property type="entry name" value="PHOSPHOSERINE PHOSPHATASE"/>
    <property type="match status" value="1"/>
</dbReference>
<dbReference type="SUPFAM" id="SSF53271">
    <property type="entry name" value="PRTase-like"/>
    <property type="match status" value="1"/>
</dbReference>
<dbReference type="Pfam" id="PF12710">
    <property type="entry name" value="HAD"/>
    <property type="match status" value="1"/>
</dbReference>
<accession>A0AAD6YV29</accession>
<dbReference type="EMBL" id="JARJCW010000001">
    <property type="protein sequence ID" value="KAJ7230367.1"/>
    <property type="molecule type" value="Genomic_DNA"/>
</dbReference>
<reference evidence="2" key="1">
    <citation type="submission" date="2023-03" db="EMBL/GenBank/DDBJ databases">
        <title>Massive genome expansion in bonnet fungi (Mycena s.s.) driven by repeated elements and novel gene families across ecological guilds.</title>
        <authorList>
            <consortium name="Lawrence Berkeley National Laboratory"/>
            <person name="Harder C.B."/>
            <person name="Miyauchi S."/>
            <person name="Viragh M."/>
            <person name="Kuo A."/>
            <person name="Thoen E."/>
            <person name="Andreopoulos B."/>
            <person name="Lu D."/>
            <person name="Skrede I."/>
            <person name="Drula E."/>
            <person name="Henrissat B."/>
            <person name="Morin E."/>
            <person name="Kohler A."/>
            <person name="Barry K."/>
            <person name="LaButti K."/>
            <person name="Morin E."/>
            <person name="Salamov A."/>
            <person name="Lipzen A."/>
            <person name="Mereny Z."/>
            <person name="Hegedus B."/>
            <person name="Baldrian P."/>
            <person name="Stursova M."/>
            <person name="Weitz H."/>
            <person name="Taylor A."/>
            <person name="Grigoriev I.V."/>
            <person name="Nagy L.G."/>
            <person name="Martin F."/>
            <person name="Kauserud H."/>
        </authorList>
    </citation>
    <scope>NUCLEOTIDE SEQUENCE</scope>
    <source>
        <strain evidence="2">9144</strain>
    </source>
</reference>
<organism evidence="2 3">
    <name type="scientific">Mycena pura</name>
    <dbReference type="NCBI Taxonomy" id="153505"/>
    <lineage>
        <taxon>Eukaryota</taxon>
        <taxon>Fungi</taxon>
        <taxon>Dikarya</taxon>
        <taxon>Basidiomycota</taxon>
        <taxon>Agaricomycotina</taxon>
        <taxon>Agaricomycetes</taxon>
        <taxon>Agaricomycetidae</taxon>
        <taxon>Agaricales</taxon>
        <taxon>Marasmiineae</taxon>
        <taxon>Mycenaceae</taxon>
        <taxon>Mycena</taxon>
    </lineage>
</organism>
<dbReference type="Gene3D" id="3.40.50.1000">
    <property type="entry name" value="HAD superfamily/HAD-like"/>
    <property type="match status" value="1"/>
</dbReference>
<dbReference type="GO" id="GO:0006564">
    <property type="term" value="P:L-serine biosynthetic process"/>
    <property type="evidence" value="ECO:0007669"/>
    <property type="project" value="TreeGrafter"/>
</dbReference>
<gene>
    <name evidence="2" type="ORF">GGX14DRAFT_410544</name>
</gene>
<protein>
    <recommendedName>
        <fullName evidence="1">Phosphoribosyltransferase domain-containing protein</fullName>
    </recommendedName>
</protein>
<dbReference type="Gene3D" id="3.40.50.2020">
    <property type="match status" value="1"/>
</dbReference>
<dbReference type="GO" id="GO:0005737">
    <property type="term" value="C:cytoplasm"/>
    <property type="evidence" value="ECO:0007669"/>
    <property type="project" value="TreeGrafter"/>
</dbReference>
<dbReference type="GO" id="GO:0000287">
    <property type="term" value="F:magnesium ion binding"/>
    <property type="evidence" value="ECO:0007669"/>
    <property type="project" value="TreeGrafter"/>
</dbReference>
<dbReference type="InterPro" id="IPR027417">
    <property type="entry name" value="P-loop_NTPase"/>
</dbReference>
<sequence length="611" mass="66897">MPGVRSALTPLSVSIFASCIQMLNNNNSFLNPPPAATLAGNDIPQSVRSKAPTVIGLYGVSGCGKSHLLGQLKAATELGQQDLAFYDGSEIINLLVAGGLDAFKRMNNVEKTRCREKAISHIGAECAGSGKLGLVAGHYLFWDDESEEVGDRVWTDRDAAVFTHIVYLGVSPEEVVRRRAKDPHRRRAELSEEHIRKWQEAELEELRGICLKEKIIFTVAPTRAVCVLIREIQRKTEAHNLSCAHDRLDEIVAGFKAEMRQGAMLVFDGDKTLVAQDTGNVFWEIASVNSDSDMGMAGEGDPMTKLFSSPFGYSYEAFLQAAFIYESLDAARFDAYCAQAAAAVSLHPEIVSLLKSAAERRVGAVVITCGLHAIWEQILHAAGLSQTVKVVGGGRVHDERAIVVTARIKRELVARLRDAHEICVCAFGDSSLDLPMLKEAEKAVVVVGEEHMRSRSMDAALKDAIVNDGLRSEQWLLPSSATPRLDTDRLPLFDMSANWIDSIVRCFALRRRVLHATEECAAKLLTTPMRDARISGPALQEAHGTVGWYLATTFLPKLVGGLEEVMIPHVQGHHTTGHRLRHEKKTVIVALMRGGEPMALGVYKALPLAML</sequence>
<proteinExistence type="predicted"/>
<dbReference type="InterPro" id="IPR023214">
    <property type="entry name" value="HAD_sf"/>
</dbReference>
<evidence type="ECO:0000259" key="1">
    <source>
        <dbReference type="Pfam" id="PF14681"/>
    </source>
</evidence>
<dbReference type="Pfam" id="PF14681">
    <property type="entry name" value="UPRTase"/>
    <property type="match status" value="1"/>
</dbReference>
<dbReference type="PANTHER" id="PTHR43344:SF20">
    <property type="entry name" value="URACIL PHOSPHORIBOSYLTRANSFERASE"/>
    <property type="match status" value="1"/>
</dbReference>
<dbReference type="InterPro" id="IPR050582">
    <property type="entry name" value="HAD-like_SerB"/>
</dbReference>
<dbReference type="AlphaFoldDB" id="A0AAD6YV29"/>
<dbReference type="SUPFAM" id="SSF56784">
    <property type="entry name" value="HAD-like"/>
    <property type="match status" value="1"/>
</dbReference>
<dbReference type="InterPro" id="IPR036412">
    <property type="entry name" value="HAD-like_sf"/>
</dbReference>